<evidence type="ECO:0000256" key="1">
    <source>
        <dbReference type="SAM" id="Phobius"/>
    </source>
</evidence>
<name>A0ABW8VS98_9BACI</name>
<feature type="transmembrane region" description="Helical" evidence="1">
    <location>
        <begin position="36"/>
        <end position="60"/>
    </location>
</feature>
<keyword evidence="1" id="KW-1133">Transmembrane helix</keyword>
<dbReference type="Proteomes" id="UP001628668">
    <property type="component" value="Unassembled WGS sequence"/>
</dbReference>
<gene>
    <name evidence="2" type="ORF">ACKA06_15240</name>
</gene>
<feature type="transmembrane region" description="Helical" evidence="1">
    <location>
        <begin position="12"/>
        <end position="30"/>
    </location>
</feature>
<dbReference type="RefSeq" id="WP_032088344.1">
    <property type="nucleotide sequence ID" value="NZ_JBJOSA010000013.1"/>
</dbReference>
<keyword evidence="1" id="KW-0812">Transmembrane</keyword>
<organism evidence="2 3">
    <name type="scientific">Rossellomorea oryzaecorticis</name>
    <dbReference type="NCBI Taxonomy" id="1396505"/>
    <lineage>
        <taxon>Bacteria</taxon>
        <taxon>Bacillati</taxon>
        <taxon>Bacillota</taxon>
        <taxon>Bacilli</taxon>
        <taxon>Bacillales</taxon>
        <taxon>Bacillaceae</taxon>
        <taxon>Rossellomorea</taxon>
    </lineage>
</organism>
<sequence length="62" mass="7245">MYRNNRNPLVNISIFILIFLLIIHVIRFILNAKVYIVYSMGVGPILLMGLIVFLIIFLYFKG</sequence>
<comment type="caution">
    <text evidence="2">The sequence shown here is derived from an EMBL/GenBank/DDBJ whole genome shotgun (WGS) entry which is preliminary data.</text>
</comment>
<reference evidence="2 3" key="1">
    <citation type="submission" date="2024-12" db="EMBL/GenBank/DDBJ databases">
        <authorList>
            <person name="Li X."/>
            <person name="Zhang D."/>
        </authorList>
    </citation>
    <scope>NUCLEOTIDE SEQUENCE [LARGE SCALE GENOMIC DNA]</scope>
    <source>
        <strain evidence="2 3">JCM19602</strain>
    </source>
</reference>
<keyword evidence="1" id="KW-0472">Membrane</keyword>
<protein>
    <submittedName>
        <fullName evidence="2">Uncharacterized protein</fullName>
    </submittedName>
</protein>
<evidence type="ECO:0000313" key="3">
    <source>
        <dbReference type="Proteomes" id="UP001628668"/>
    </source>
</evidence>
<keyword evidence="3" id="KW-1185">Reference proteome</keyword>
<accession>A0ABW8VS98</accession>
<evidence type="ECO:0000313" key="2">
    <source>
        <dbReference type="EMBL" id="MFL8938143.1"/>
    </source>
</evidence>
<proteinExistence type="predicted"/>
<dbReference type="EMBL" id="JBJOSA010000013">
    <property type="protein sequence ID" value="MFL8938143.1"/>
    <property type="molecule type" value="Genomic_DNA"/>
</dbReference>